<comment type="caution">
    <text evidence="1">The sequence shown here is derived from an EMBL/GenBank/DDBJ whole genome shotgun (WGS) entry which is preliminary data.</text>
</comment>
<dbReference type="AlphaFoldDB" id="A0A2N5Z9Y1"/>
<reference evidence="1 2" key="1">
    <citation type="submission" date="2017-11" db="EMBL/GenBank/DDBJ databases">
        <title>Genome-resolved metagenomics identifies genetic mobility, metabolic interactions, and unexpected diversity in perchlorate-reducing communities.</title>
        <authorList>
            <person name="Barnum T.P."/>
            <person name="Figueroa I.A."/>
            <person name="Carlstrom C.I."/>
            <person name="Lucas L.N."/>
            <person name="Engelbrektson A.L."/>
            <person name="Coates J.D."/>
        </authorList>
    </citation>
    <scope>NUCLEOTIDE SEQUENCE [LARGE SCALE GENOMIC DNA]</scope>
    <source>
        <strain evidence="1">BM706</strain>
    </source>
</reference>
<gene>
    <name evidence="1" type="ORF">C0601_12705</name>
</gene>
<evidence type="ECO:0008006" key="3">
    <source>
        <dbReference type="Google" id="ProtNLM"/>
    </source>
</evidence>
<name>A0A2N5Z9Y1_MUIH1</name>
<evidence type="ECO:0000313" key="2">
    <source>
        <dbReference type="Proteomes" id="UP000234857"/>
    </source>
</evidence>
<evidence type="ECO:0000313" key="1">
    <source>
        <dbReference type="EMBL" id="PLX15502.1"/>
    </source>
</evidence>
<protein>
    <recommendedName>
        <fullName evidence="3">CDP-glycerol--glycerophosphate glycerophosphotransferase</fullName>
    </recommendedName>
</protein>
<dbReference type="EMBL" id="PKTG01000138">
    <property type="protein sequence ID" value="PLX15502.1"/>
    <property type="molecule type" value="Genomic_DNA"/>
</dbReference>
<accession>A0A2N5Z9Y1</accession>
<dbReference type="Proteomes" id="UP000234857">
    <property type="component" value="Unassembled WGS sequence"/>
</dbReference>
<organism evidence="1 2">
    <name type="scientific">Muiribacterium halophilum</name>
    <dbReference type="NCBI Taxonomy" id="2053465"/>
    <lineage>
        <taxon>Bacteria</taxon>
        <taxon>Candidatus Muiribacteriota</taxon>
        <taxon>Candidatus Muiribacteriia</taxon>
        <taxon>Candidatus Muiribacteriales</taxon>
        <taxon>Candidatus Muiribacteriaceae</taxon>
        <taxon>Candidatus Muiribacterium</taxon>
    </lineage>
</organism>
<proteinExistence type="predicted"/>
<sequence length="463" mass="55706">MKNKKILSYIDVINRDLNFNFVIKYLIEQNSNINFDVKHQDIQNSFYKSSYFDEIQNNYDLLLTPSYNVRRMESTYSRAWHFKTNIVHTHSEPLSESVLFEEKLNLSNLSQYNEEVQYHIVWSDYFAELLVKVAKVSTEKIYKVNNIRYEIIDKMSRKNIIKDIDYLFISDFSIADFTEEQFMVHKKTYNIPDWVDYRSLAIEARNKFVNIIDKAASENKDKKFVIRMHPGEKIDFYKKYEKENIEINFVGDISDLIIRSKIAFGYTSTTLFECIAANVMMYNIKLVEVPKFLDQEVYNYYNWIDESKVLKICKNPEKYISKKYSDEIYNKYEYFVGKMRDNYAYLKYCLALEDILKNPNKKFLPFKFKVLKQDFLHILKDISLKLSCMIFDYMKLKTPIYKLAKNNKLAELKEDDYLSVENIQNKYFRFLNDMNINLGYDEKLDYKVIQKKYCKEIYINGEK</sequence>